<name>A0ABX2ZUM3_9BACI</name>
<dbReference type="InterPro" id="IPR003370">
    <property type="entry name" value="Chromate_transpt"/>
</dbReference>
<dbReference type="InterPro" id="IPR052518">
    <property type="entry name" value="CHR_Transporter"/>
</dbReference>
<feature type="transmembrane region" description="Helical" evidence="7">
    <location>
        <begin position="110"/>
        <end position="127"/>
    </location>
</feature>
<dbReference type="EMBL" id="MDKC01000009">
    <property type="protein sequence ID" value="ODG92365.1"/>
    <property type="molecule type" value="Genomic_DNA"/>
</dbReference>
<comment type="caution">
    <text evidence="8">The sequence shown here is derived from an EMBL/GenBank/DDBJ whole genome shotgun (WGS) entry which is preliminary data.</text>
</comment>
<evidence type="ECO:0000256" key="7">
    <source>
        <dbReference type="SAM" id="Phobius"/>
    </source>
</evidence>
<keyword evidence="5 7" id="KW-1133">Transmembrane helix</keyword>
<gene>
    <name evidence="8" type="ORF">BED47_20530</name>
</gene>
<evidence type="ECO:0000256" key="2">
    <source>
        <dbReference type="ARBA" id="ARBA00005262"/>
    </source>
</evidence>
<reference evidence="8 9" key="1">
    <citation type="submission" date="2016-07" db="EMBL/GenBank/DDBJ databases">
        <authorList>
            <person name="Townsley L."/>
            <person name="Shank E.A."/>
        </authorList>
    </citation>
    <scope>NUCLEOTIDE SEQUENCE [LARGE SCALE GENOMIC DNA]</scope>
    <source>
        <strain evidence="8 9">CH01</strain>
    </source>
</reference>
<keyword evidence="6 7" id="KW-0472">Membrane</keyword>
<comment type="subcellular location">
    <subcellularLocation>
        <location evidence="1">Cell membrane</location>
        <topology evidence="1">Multi-pass membrane protein</topology>
    </subcellularLocation>
</comment>
<feature type="transmembrane region" description="Helical" evidence="7">
    <location>
        <begin position="73"/>
        <end position="98"/>
    </location>
</feature>
<dbReference type="PANTHER" id="PTHR43663:SF1">
    <property type="entry name" value="CHROMATE TRANSPORTER"/>
    <property type="match status" value="1"/>
</dbReference>
<sequence length="175" mass="19364">MIYWKLFLSFLITNLLGYGGGPATIPLIQNEVVTQKHWLTGQEFHEAFAMGNALPGPIATKMAGYIGYKIGGIFGSFIAVFATVFPSLLLMILLIGLLYKNRDSIRVKRMTAYVKPTIVVLLGLLTYQSFSDSFHDIGAFQVIFIAACTFFLMEKFKIHPAFVVLGALIYGAINL</sequence>
<evidence type="ECO:0000256" key="3">
    <source>
        <dbReference type="ARBA" id="ARBA00022475"/>
    </source>
</evidence>
<dbReference type="Pfam" id="PF02417">
    <property type="entry name" value="Chromate_transp"/>
    <property type="match status" value="1"/>
</dbReference>
<evidence type="ECO:0000256" key="6">
    <source>
        <dbReference type="ARBA" id="ARBA00023136"/>
    </source>
</evidence>
<evidence type="ECO:0000313" key="8">
    <source>
        <dbReference type="EMBL" id="ODG92365.1"/>
    </source>
</evidence>
<evidence type="ECO:0000256" key="1">
    <source>
        <dbReference type="ARBA" id="ARBA00004651"/>
    </source>
</evidence>
<protein>
    <submittedName>
        <fullName evidence="8">Transporter</fullName>
    </submittedName>
</protein>
<evidence type="ECO:0000256" key="4">
    <source>
        <dbReference type="ARBA" id="ARBA00022692"/>
    </source>
</evidence>
<proteinExistence type="inferred from homology"/>
<keyword evidence="4 7" id="KW-0812">Transmembrane</keyword>
<evidence type="ECO:0000313" key="9">
    <source>
        <dbReference type="Proteomes" id="UP000094580"/>
    </source>
</evidence>
<dbReference type="Proteomes" id="UP000094580">
    <property type="component" value="Unassembled WGS sequence"/>
</dbReference>
<dbReference type="RefSeq" id="WP_069033456.1">
    <property type="nucleotide sequence ID" value="NZ_MDKC01000009.1"/>
</dbReference>
<organism evidence="8 9">
    <name type="scientific">Gottfriedia luciferensis</name>
    <dbReference type="NCBI Taxonomy" id="178774"/>
    <lineage>
        <taxon>Bacteria</taxon>
        <taxon>Bacillati</taxon>
        <taxon>Bacillota</taxon>
        <taxon>Bacilli</taxon>
        <taxon>Bacillales</taxon>
        <taxon>Bacillaceae</taxon>
        <taxon>Gottfriedia</taxon>
    </lineage>
</organism>
<accession>A0ABX2ZUM3</accession>
<evidence type="ECO:0000256" key="5">
    <source>
        <dbReference type="ARBA" id="ARBA00022989"/>
    </source>
</evidence>
<keyword evidence="3" id="KW-1003">Cell membrane</keyword>
<dbReference type="PANTHER" id="PTHR43663">
    <property type="entry name" value="CHROMATE TRANSPORT PROTEIN-RELATED"/>
    <property type="match status" value="1"/>
</dbReference>
<feature type="transmembrane region" description="Helical" evidence="7">
    <location>
        <begin position="133"/>
        <end position="153"/>
    </location>
</feature>
<keyword evidence="9" id="KW-1185">Reference proteome</keyword>
<comment type="similarity">
    <text evidence="2">Belongs to the chromate ion transporter (CHR) (TC 2.A.51) family.</text>
</comment>